<dbReference type="Pfam" id="PF01695">
    <property type="entry name" value="IstB_IS21"/>
    <property type="match status" value="1"/>
</dbReference>
<proteinExistence type="inferred from homology"/>
<dbReference type="NCBIfam" id="NF038214">
    <property type="entry name" value="IS21_help_AAA"/>
    <property type="match status" value="1"/>
</dbReference>
<dbReference type="AlphaFoldDB" id="A0A369XN83"/>
<feature type="compositionally biased region" description="Polar residues" evidence="4">
    <location>
        <begin position="262"/>
        <end position="273"/>
    </location>
</feature>
<feature type="region of interest" description="Disordered" evidence="4">
    <location>
        <begin position="240"/>
        <end position="273"/>
    </location>
</feature>
<dbReference type="PANTHER" id="PTHR30050:SF4">
    <property type="entry name" value="ATP-BINDING PROTEIN RV3427C IN INSERTION SEQUENCE-RELATED"/>
    <property type="match status" value="1"/>
</dbReference>
<comment type="similarity">
    <text evidence="1">Belongs to the IS21/IS1162 putative ATP-binding protein family.</text>
</comment>
<dbReference type="PANTHER" id="PTHR30050">
    <property type="entry name" value="CHROMOSOMAL REPLICATION INITIATOR PROTEIN DNAA"/>
    <property type="match status" value="1"/>
</dbReference>
<accession>A0A369XN83</accession>
<evidence type="ECO:0000256" key="4">
    <source>
        <dbReference type="SAM" id="MobiDB-lite"/>
    </source>
</evidence>
<reference evidence="6 7" key="1">
    <citation type="submission" date="2018-05" db="EMBL/GenBank/DDBJ databases">
        <title>Integrated omic analyses show evidence that a Ca. Accumulibacter phosphatis strain performs denitrification under micro-aerobic conditions.</title>
        <authorList>
            <person name="Camejo P.Y."/>
            <person name="Katherine M.D."/>
            <person name="Daniel N.R."/>
        </authorList>
    </citation>
    <scope>NUCLEOTIDE SEQUENCE [LARGE SCALE GENOMIC DNA]</scope>
    <source>
        <strain evidence="6">UW-LDO-IC</strain>
    </source>
</reference>
<protein>
    <submittedName>
        <fullName evidence="6">ATP-binding protein</fullName>
    </submittedName>
</protein>
<dbReference type="InterPro" id="IPR027417">
    <property type="entry name" value="P-loop_NTPase"/>
</dbReference>
<dbReference type="GO" id="GO:0005524">
    <property type="term" value="F:ATP binding"/>
    <property type="evidence" value="ECO:0007669"/>
    <property type="project" value="UniProtKB-KW"/>
</dbReference>
<dbReference type="SMART" id="SM00382">
    <property type="entry name" value="AAA"/>
    <property type="match status" value="1"/>
</dbReference>
<feature type="domain" description="AAA+ ATPase" evidence="5">
    <location>
        <begin position="97"/>
        <end position="233"/>
    </location>
</feature>
<dbReference type="EMBL" id="QPGA01000079">
    <property type="protein sequence ID" value="RDE48838.1"/>
    <property type="molecule type" value="Genomic_DNA"/>
</dbReference>
<dbReference type="Proteomes" id="UP000253831">
    <property type="component" value="Unassembled WGS sequence"/>
</dbReference>
<comment type="caution">
    <text evidence="6">The sequence shown here is derived from an EMBL/GenBank/DDBJ whole genome shotgun (WGS) entry which is preliminary data.</text>
</comment>
<dbReference type="GO" id="GO:0006260">
    <property type="term" value="P:DNA replication"/>
    <property type="evidence" value="ECO:0007669"/>
    <property type="project" value="TreeGrafter"/>
</dbReference>
<organism evidence="6 7">
    <name type="scientific">Candidatus Accumulibacter meliphilus</name>
    <dbReference type="NCBI Taxonomy" id="2211374"/>
    <lineage>
        <taxon>Bacteria</taxon>
        <taxon>Pseudomonadati</taxon>
        <taxon>Pseudomonadota</taxon>
        <taxon>Betaproteobacteria</taxon>
        <taxon>Candidatus Accumulibacter</taxon>
    </lineage>
</organism>
<evidence type="ECO:0000256" key="2">
    <source>
        <dbReference type="ARBA" id="ARBA00022741"/>
    </source>
</evidence>
<feature type="compositionally biased region" description="Low complexity" evidence="4">
    <location>
        <begin position="242"/>
        <end position="258"/>
    </location>
</feature>
<gene>
    <name evidence="6" type="ORF">DVS81_19920</name>
</gene>
<dbReference type="InterPro" id="IPR003593">
    <property type="entry name" value="AAA+_ATPase"/>
</dbReference>
<keyword evidence="2" id="KW-0547">Nucleotide-binding</keyword>
<evidence type="ECO:0000256" key="1">
    <source>
        <dbReference type="ARBA" id="ARBA00008059"/>
    </source>
</evidence>
<dbReference type="InterPro" id="IPR047661">
    <property type="entry name" value="IstB"/>
</dbReference>
<dbReference type="Gene3D" id="3.40.50.300">
    <property type="entry name" value="P-loop containing nucleotide triphosphate hydrolases"/>
    <property type="match status" value="1"/>
</dbReference>
<evidence type="ECO:0000259" key="5">
    <source>
        <dbReference type="SMART" id="SM00382"/>
    </source>
</evidence>
<name>A0A369XN83_9PROT</name>
<evidence type="ECO:0000313" key="7">
    <source>
        <dbReference type="Proteomes" id="UP000253831"/>
    </source>
</evidence>
<evidence type="ECO:0000256" key="3">
    <source>
        <dbReference type="ARBA" id="ARBA00022840"/>
    </source>
</evidence>
<dbReference type="PIRSF" id="PIRSF003073">
    <property type="entry name" value="DNAC_TnpB_IstB"/>
    <property type="match status" value="1"/>
</dbReference>
<evidence type="ECO:0000313" key="6">
    <source>
        <dbReference type="EMBL" id="RDE48838.1"/>
    </source>
</evidence>
<dbReference type="InterPro" id="IPR028350">
    <property type="entry name" value="DNAC/IstB-like"/>
</dbReference>
<dbReference type="SUPFAM" id="SSF52540">
    <property type="entry name" value="P-loop containing nucleoside triphosphate hydrolases"/>
    <property type="match status" value="1"/>
</dbReference>
<sequence>MRERLKALIAQMRWSGMAAVLDEELDLAERQGTPVPEVLFRLLGAEDAARREKSLAYRLTQAHLPWPWTLQSFPFARQPSVNKAQVLTLAGLEFLRRGENVLLIGPPGTGKSGIAVGLLREACLNGYRARFYNAQVLLDLPISSLADRSTTGLLNQLCRFPLIAIDELGYLNLKPEQVNAFFRLMDQRYSLGLSTLITTNLDLPDWYELFQKKPLVDALLDRLQHRCIILRLSGPSLRSEPESAATIATEASTAAAKRSASRNIAPTDESSAS</sequence>
<dbReference type="InterPro" id="IPR002611">
    <property type="entry name" value="IstB_ATP-bd"/>
</dbReference>
<dbReference type="CDD" id="cd00009">
    <property type="entry name" value="AAA"/>
    <property type="match status" value="1"/>
</dbReference>
<keyword evidence="3 6" id="KW-0067">ATP-binding</keyword>